<accession>A0A6H5GRV1</accession>
<gene>
    <name evidence="1" type="ORF">NTEN_LOCUS11397</name>
</gene>
<dbReference type="EMBL" id="CADCXU010016892">
    <property type="protein sequence ID" value="CAB0005920.1"/>
    <property type="molecule type" value="Genomic_DNA"/>
</dbReference>
<dbReference type="Proteomes" id="UP000479000">
    <property type="component" value="Unassembled WGS sequence"/>
</dbReference>
<sequence>MSYCMNNYHKINISNYYVHVNRPIYNEKLSRLVIFAIQLQEVRHILNTKHGHKIQKIQFQTHLLEPKALAHIVQTVPSNALGGQGALDAIPVQQLNTYDEQALGHNIVLLAPLESKFERHLVYCSSITIVSQS</sequence>
<name>A0A6H5GRV1_9HEMI</name>
<dbReference type="AlphaFoldDB" id="A0A6H5GRV1"/>
<reference evidence="1 2" key="1">
    <citation type="submission" date="2020-02" db="EMBL/GenBank/DDBJ databases">
        <authorList>
            <person name="Ferguson B K."/>
        </authorList>
    </citation>
    <scope>NUCLEOTIDE SEQUENCE [LARGE SCALE GENOMIC DNA]</scope>
</reference>
<feature type="non-terminal residue" evidence="1">
    <location>
        <position position="133"/>
    </location>
</feature>
<proteinExistence type="predicted"/>
<evidence type="ECO:0000313" key="1">
    <source>
        <dbReference type="EMBL" id="CAB0005920.1"/>
    </source>
</evidence>
<protein>
    <submittedName>
        <fullName evidence="1">Uncharacterized protein</fullName>
    </submittedName>
</protein>
<organism evidence="1 2">
    <name type="scientific">Nesidiocoris tenuis</name>
    <dbReference type="NCBI Taxonomy" id="355587"/>
    <lineage>
        <taxon>Eukaryota</taxon>
        <taxon>Metazoa</taxon>
        <taxon>Ecdysozoa</taxon>
        <taxon>Arthropoda</taxon>
        <taxon>Hexapoda</taxon>
        <taxon>Insecta</taxon>
        <taxon>Pterygota</taxon>
        <taxon>Neoptera</taxon>
        <taxon>Paraneoptera</taxon>
        <taxon>Hemiptera</taxon>
        <taxon>Heteroptera</taxon>
        <taxon>Panheteroptera</taxon>
        <taxon>Cimicomorpha</taxon>
        <taxon>Miridae</taxon>
        <taxon>Dicyphina</taxon>
        <taxon>Nesidiocoris</taxon>
    </lineage>
</organism>
<evidence type="ECO:0000313" key="2">
    <source>
        <dbReference type="Proteomes" id="UP000479000"/>
    </source>
</evidence>
<keyword evidence="2" id="KW-1185">Reference proteome</keyword>